<feature type="compositionally biased region" description="Polar residues" evidence="1">
    <location>
        <begin position="519"/>
        <end position="533"/>
    </location>
</feature>
<evidence type="ECO:0000313" key="2">
    <source>
        <dbReference type="EMBL" id="KAF2661592.1"/>
    </source>
</evidence>
<dbReference type="Proteomes" id="UP000799324">
    <property type="component" value="Unassembled WGS sequence"/>
</dbReference>
<feature type="compositionally biased region" description="Basic and acidic residues" evidence="1">
    <location>
        <begin position="62"/>
        <end position="80"/>
    </location>
</feature>
<feature type="region of interest" description="Disordered" evidence="1">
    <location>
        <begin position="459"/>
        <end position="533"/>
    </location>
</feature>
<feature type="compositionally biased region" description="Acidic residues" evidence="1">
    <location>
        <begin position="502"/>
        <end position="514"/>
    </location>
</feature>
<sequence length="533" mass="58886">MPPKKASSVSKERKKSLRPFQPPAATTPTPHPAPKTEGGGTSTTKGTLATVPKEPAPETEEVEKTGETEEGAKIEDPGPDHEEDPETDSSAKKAADPYSDDEEDPKIDSSAKKIGGPDPDDDGDPFRHSYQTPVGQDRVAGSGRSGEHGNSSEDEDTPTSDEPVTLYDTYLPILERSSSLATDEKIVQDIHARGGQLKEGLRAFIEGMPEPAMMETDEIAQFEKVIGVLDSALRCQSDETFLKRIHAHGLSLRVDIKNFIEGVLRPKTKNYLIRAWKDVRVHVKSEEDVAKLVTEEWDIFTRRVTKEMQVLKGWILWINKRTPADAKLRDVANERKRLRPFARRIRVWEEMENDADYDSADGDDDWLNDRPAKKKLKTRPSQSQGKTPLPKDDKGDGEDNDDDDDDNDNGGAGGVGGKKAVKTEKKPPATPKPGARPLRSNSHALTVAVDVAEIEARARNIRKQSRAEEREKKAEVEKTAKSGKIGTTKRDPIELSDREDSSSDTEDEDEEPESDFMCHTSSEITISVPGGQN</sequence>
<organism evidence="2 3">
    <name type="scientific">Lophiostoma macrostomum CBS 122681</name>
    <dbReference type="NCBI Taxonomy" id="1314788"/>
    <lineage>
        <taxon>Eukaryota</taxon>
        <taxon>Fungi</taxon>
        <taxon>Dikarya</taxon>
        <taxon>Ascomycota</taxon>
        <taxon>Pezizomycotina</taxon>
        <taxon>Dothideomycetes</taxon>
        <taxon>Pleosporomycetidae</taxon>
        <taxon>Pleosporales</taxon>
        <taxon>Lophiostomataceae</taxon>
        <taxon>Lophiostoma</taxon>
    </lineage>
</organism>
<dbReference type="AlphaFoldDB" id="A0A6A6TP90"/>
<feature type="compositionally biased region" description="Basic and acidic residues" evidence="1">
    <location>
        <begin position="465"/>
        <end position="480"/>
    </location>
</feature>
<name>A0A6A6TP90_9PLEO</name>
<keyword evidence="3" id="KW-1185">Reference proteome</keyword>
<feature type="compositionally biased region" description="Acidic residues" evidence="1">
    <location>
        <begin position="395"/>
        <end position="408"/>
    </location>
</feature>
<evidence type="ECO:0000256" key="1">
    <source>
        <dbReference type="SAM" id="MobiDB-lite"/>
    </source>
</evidence>
<evidence type="ECO:0000313" key="3">
    <source>
        <dbReference type="Proteomes" id="UP000799324"/>
    </source>
</evidence>
<feature type="compositionally biased region" description="Basic and acidic residues" evidence="1">
    <location>
        <begin position="488"/>
        <end position="501"/>
    </location>
</feature>
<gene>
    <name evidence="2" type="ORF">K491DRAFT_753866</name>
</gene>
<accession>A0A6A6TP90</accession>
<reference evidence="2" key="1">
    <citation type="journal article" date="2020" name="Stud. Mycol.">
        <title>101 Dothideomycetes genomes: a test case for predicting lifestyles and emergence of pathogens.</title>
        <authorList>
            <person name="Haridas S."/>
            <person name="Albert R."/>
            <person name="Binder M."/>
            <person name="Bloem J."/>
            <person name="Labutti K."/>
            <person name="Salamov A."/>
            <person name="Andreopoulos B."/>
            <person name="Baker S."/>
            <person name="Barry K."/>
            <person name="Bills G."/>
            <person name="Bluhm B."/>
            <person name="Cannon C."/>
            <person name="Castanera R."/>
            <person name="Culley D."/>
            <person name="Daum C."/>
            <person name="Ezra D."/>
            <person name="Gonzalez J."/>
            <person name="Henrissat B."/>
            <person name="Kuo A."/>
            <person name="Liang C."/>
            <person name="Lipzen A."/>
            <person name="Lutzoni F."/>
            <person name="Magnuson J."/>
            <person name="Mondo S."/>
            <person name="Nolan M."/>
            <person name="Ohm R."/>
            <person name="Pangilinan J."/>
            <person name="Park H.-J."/>
            <person name="Ramirez L."/>
            <person name="Alfaro M."/>
            <person name="Sun H."/>
            <person name="Tritt A."/>
            <person name="Yoshinaga Y."/>
            <person name="Zwiers L.-H."/>
            <person name="Turgeon B."/>
            <person name="Goodwin S."/>
            <person name="Spatafora J."/>
            <person name="Crous P."/>
            <person name="Grigoriev I."/>
        </authorList>
    </citation>
    <scope>NUCLEOTIDE SEQUENCE</scope>
    <source>
        <strain evidence="2">CBS 122681</strain>
    </source>
</reference>
<feature type="region of interest" description="Disordered" evidence="1">
    <location>
        <begin position="355"/>
        <end position="446"/>
    </location>
</feature>
<proteinExistence type="predicted"/>
<dbReference type="EMBL" id="MU004293">
    <property type="protein sequence ID" value="KAF2661592.1"/>
    <property type="molecule type" value="Genomic_DNA"/>
</dbReference>
<protein>
    <submittedName>
        <fullName evidence="2">Uncharacterized protein</fullName>
    </submittedName>
</protein>
<feature type="compositionally biased region" description="Acidic residues" evidence="1">
    <location>
        <begin position="355"/>
        <end position="366"/>
    </location>
</feature>
<feature type="region of interest" description="Disordered" evidence="1">
    <location>
        <begin position="1"/>
        <end position="164"/>
    </location>
</feature>